<proteinExistence type="predicted"/>
<evidence type="ECO:0000256" key="1">
    <source>
        <dbReference type="ARBA" id="ARBA00022448"/>
    </source>
</evidence>
<gene>
    <name evidence="12" type="ORF">E3O42_13515</name>
</gene>
<keyword evidence="1" id="KW-0813">Transport</keyword>
<dbReference type="GO" id="GO:0005524">
    <property type="term" value="F:ATP binding"/>
    <property type="evidence" value="ECO:0007669"/>
    <property type="project" value="UniProtKB-KW"/>
</dbReference>
<keyword evidence="3" id="KW-0633">Potassium transport</keyword>
<evidence type="ECO:0000313" key="12">
    <source>
        <dbReference type="EMBL" id="TFB99606.1"/>
    </source>
</evidence>
<evidence type="ECO:0000256" key="8">
    <source>
        <dbReference type="ARBA" id="ARBA00022989"/>
    </source>
</evidence>
<dbReference type="InterPro" id="IPR003820">
    <property type="entry name" value="KdpC"/>
</dbReference>
<evidence type="ECO:0000256" key="7">
    <source>
        <dbReference type="ARBA" id="ARBA00022958"/>
    </source>
</evidence>
<organism evidence="12 13">
    <name type="scientific">Cryobacterium adonitolivorans</name>
    <dbReference type="NCBI Taxonomy" id="1259189"/>
    <lineage>
        <taxon>Bacteria</taxon>
        <taxon>Bacillati</taxon>
        <taxon>Actinomycetota</taxon>
        <taxon>Actinomycetes</taxon>
        <taxon>Micrococcales</taxon>
        <taxon>Microbacteriaceae</taxon>
        <taxon>Cryobacterium</taxon>
    </lineage>
</organism>
<keyword evidence="8 11" id="KW-1133">Transmembrane helix</keyword>
<reference evidence="12 13" key="1">
    <citation type="submission" date="2019-03" db="EMBL/GenBank/DDBJ databases">
        <title>Genomics of glacier-inhabiting Cryobacterium strains.</title>
        <authorList>
            <person name="Liu Q."/>
            <person name="Xin Y.-H."/>
        </authorList>
    </citation>
    <scope>NUCLEOTIDE SEQUENCE [LARGE SCALE GENOMIC DNA]</scope>
    <source>
        <strain evidence="12 13">RHLS22-1</strain>
    </source>
</reference>
<keyword evidence="2" id="KW-1003">Cell membrane</keyword>
<keyword evidence="10 11" id="KW-0472">Membrane</keyword>
<keyword evidence="6" id="KW-0067">ATP-binding</keyword>
<evidence type="ECO:0000256" key="6">
    <source>
        <dbReference type="ARBA" id="ARBA00022840"/>
    </source>
</evidence>
<comment type="caution">
    <text evidence="12">The sequence shown here is derived from an EMBL/GenBank/DDBJ whole genome shotgun (WGS) entry which is preliminary data.</text>
</comment>
<protein>
    <submittedName>
        <fullName evidence="12">Potassium-transporting ATPase subunit C</fullName>
    </submittedName>
</protein>
<dbReference type="GO" id="GO:0008556">
    <property type="term" value="F:P-type potassium transmembrane transporter activity"/>
    <property type="evidence" value="ECO:0007669"/>
    <property type="project" value="InterPro"/>
</dbReference>
<dbReference type="Proteomes" id="UP000297907">
    <property type="component" value="Unassembled WGS sequence"/>
</dbReference>
<name>A0A4R8W2R4_9MICO</name>
<feature type="transmembrane region" description="Helical" evidence="11">
    <location>
        <begin position="6"/>
        <end position="25"/>
    </location>
</feature>
<dbReference type="PANTHER" id="PTHR30042">
    <property type="entry name" value="POTASSIUM-TRANSPORTING ATPASE C CHAIN"/>
    <property type="match status" value="1"/>
</dbReference>
<dbReference type="EMBL" id="SOFL01000044">
    <property type="protein sequence ID" value="TFB99606.1"/>
    <property type="molecule type" value="Genomic_DNA"/>
</dbReference>
<evidence type="ECO:0000313" key="13">
    <source>
        <dbReference type="Proteomes" id="UP000297907"/>
    </source>
</evidence>
<dbReference type="Pfam" id="PF02669">
    <property type="entry name" value="KdpC"/>
    <property type="match status" value="1"/>
</dbReference>
<dbReference type="RefSeq" id="WP_134454479.1">
    <property type="nucleotide sequence ID" value="NZ_SOFL01000044.1"/>
</dbReference>
<keyword evidence="5" id="KW-0547">Nucleotide-binding</keyword>
<evidence type="ECO:0000256" key="4">
    <source>
        <dbReference type="ARBA" id="ARBA00022692"/>
    </source>
</evidence>
<keyword evidence="9" id="KW-0406">Ion transport</keyword>
<evidence type="ECO:0000256" key="10">
    <source>
        <dbReference type="ARBA" id="ARBA00023136"/>
    </source>
</evidence>
<dbReference type="OrthoDB" id="9788285at2"/>
<evidence type="ECO:0000256" key="5">
    <source>
        <dbReference type="ARBA" id="ARBA00022741"/>
    </source>
</evidence>
<keyword evidence="7" id="KW-0630">Potassium</keyword>
<evidence type="ECO:0000256" key="3">
    <source>
        <dbReference type="ARBA" id="ARBA00022538"/>
    </source>
</evidence>
<dbReference type="PANTHER" id="PTHR30042:SF2">
    <property type="entry name" value="POTASSIUM-TRANSPORTING ATPASE KDPC SUBUNIT"/>
    <property type="match status" value="1"/>
</dbReference>
<evidence type="ECO:0000256" key="2">
    <source>
        <dbReference type="ARBA" id="ARBA00022475"/>
    </source>
</evidence>
<sequence>MRGGRILSAIIFNAIIIVALIPLALRGVRYRPASASSILGRNLLITLVGQFFTDADGVALPEWFRFCPSAAGEIPAGAVTASASGLDPHISPAYALQQVPRVAAARDLSGATVRALVESVEQGRDLRFLGEPTVNVLNLNLELAKLDSSR</sequence>
<evidence type="ECO:0000256" key="9">
    <source>
        <dbReference type="ARBA" id="ARBA00023065"/>
    </source>
</evidence>
<evidence type="ECO:0000256" key="11">
    <source>
        <dbReference type="SAM" id="Phobius"/>
    </source>
</evidence>
<dbReference type="AlphaFoldDB" id="A0A4R8W2R4"/>
<keyword evidence="13" id="KW-1185">Reference proteome</keyword>
<keyword evidence="4 11" id="KW-0812">Transmembrane</keyword>
<accession>A0A4R8W2R4</accession>
<dbReference type="GO" id="GO:0016020">
    <property type="term" value="C:membrane"/>
    <property type="evidence" value="ECO:0007669"/>
    <property type="project" value="InterPro"/>
</dbReference>